<dbReference type="EMBL" id="JBHFFA010000004">
    <property type="protein sequence ID" value="KAL2631082.1"/>
    <property type="molecule type" value="Genomic_DNA"/>
</dbReference>
<accession>A0ABD1YK00</accession>
<comment type="caution">
    <text evidence="1">The sequence shown here is derived from an EMBL/GenBank/DDBJ whole genome shotgun (WGS) entry which is preliminary data.</text>
</comment>
<sequence length="232" mass="26676">MQVSRWCAESPVGKQEHETYHVCSRGGYVNCFKQLEEFGLMFAQMMDSSGVPELQLPNSELRSPSSLPTYLWLYFTKDQLASTEVEETLTATHMPPLINQGRRLTQHVYQHCTDLELSKKRADVDIILFHAHDTYLGEFGTLQVVSEPRLGWASSYPADHFQNYQPEGDFASFSNIANDILTALKRHEVWSKPEMDEAYFFLFPISDKICRIEIHPGFGEFCNQVCDRRKAP</sequence>
<name>A0ABD1YK00_9MARC</name>
<organism evidence="1 2">
    <name type="scientific">Riccia fluitans</name>
    <dbReference type="NCBI Taxonomy" id="41844"/>
    <lineage>
        <taxon>Eukaryota</taxon>
        <taxon>Viridiplantae</taxon>
        <taxon>Streptophyta</taxon>
        <taxon>Embryophyta</taxon>
        <taxon>Marchantiophyta</taxon>
        <taxon>Marchantiopsida</taxon>
        <taxon>Marchantiidae</taxon>
        <taxon>Marchantiales</taxon>
        <taxon>Ricciaceae</taxon>
        <taxon>Riccia</taxon>
    </lineage>
</organism>
<protein>
    <submittedName>
        <fullName evidence="1">Uncharacterized protein</fullName>
    </submittedName>
</protein>
<evidence type="ECO:0000313" key="2">
    <source>
        <dbReference type="Proteomes" id="UP001605036"/>
    </source>
</evidence>
<gene>
    <name evidence="1" type="ORF">R1flu_015768</name>
</gene>
<keyword evidence="2" id="KW-1185">Reference proteome</keyword>
<evidence type="ECO:0000313" key="1">
    <source>
        <dbReference type="EMBL" id="KAL2631082.1"/>
    </source>
</evidence>
<dbReference type="Proteomes" id="UP001605036">
    <property type="component" value="Unassembled WGS sequence"/>
</dbReference>
<reference evidence="1 2" key="1">
    <citation type="submission" date="2024-09" db="EMBL/GenBank/DDBJ databases">
        <title>Chromosome-scale assembly of Riccia fluitans.</title>
        <authorList>
            <person name="Paukszto L."/>
            <person name="Sawicki J."/>
            <person name="Karawczyk K."/>
            <person name="Piernik-Szablinska J."/>
            <person name="Szczecinska M."/>
            <person name="Mazdziarz M."/>
        </authorList>
    </citation>
    <scope>NUCLEOTIDE SEQUENCE [LARGE SCALE GENOMIC DNA]</scope>
    <source>
        <strain evidence="1">Rf_01</strain>
        <tissue evidence="1">Aerial parts of the thallus</tissue>
    </source>
</reference>
<proteinExistence type="predicted"/>
<dbReference type="AlphaFoldDB" id="A0ABD1YK00"/>